<dbReference type="Pfam" id="PF09177">
    <property type="entry name" value="STX6_10_61_N"/>
    <property type="match status" value="1"/>
</dbReference>
<dbReference type="InterPro" id="IPR015260">
    <property type="entry name" value="Syntaxin-6/10/61_N"/>
</dbReference>
<keyword evidence="2" id="KW-0813">Transport</keyword>
<evidence type="ECO:0000256" key="2">
    <source>
        <dbReference type="ARBA" id="ARBA00022448"/>
    </source>
</evidence>
<dbReference type="Proteomes" id="UP000594638">
    <property type="component" value="Unassembled WGS sequence"/>
</dbReference>
<dbReference type="Gene3D" id="1.20.58.90">
    <property type="match status" value="1"/>
</dbReference>
<name>A0A8S0TK36_OLEEU</name>
<comment type="caution">
    <text evidence="11">The sequence shown here is derived from an EMBL/GenBank/DDBJ whole genome shotgun (WGS) entry which is preliminary data.</text>
</comment>
<dbReference type="PANTHER" id="PTHR34949">
    <property type="entry name" value="OS05G0443700 PROTEIN"/>
    <property type="match status" value="1"/>
</dbReference>
<evidence type="ECO:0000256" key="1">
    <source>
        <dbReference type="ARBA" id="ARBA00009063"/>
    </source>
</evidence>
<dbReference type="GO" id="GO:0016020">
    <property type="term" value="C:membrane"/>
    <property type="evidence" value="ECO:0007669"/>
    <property type="project" value="InterPro"/>
</dbReference>
<comment type="similarity">
    <text evidence="1">Belongs to the syntaxin family.</text>
</comment>
<evidence type="ECO:0000256" key="9">
    <source>
        <dbReference type="SAM" id="Phobius"/>
    </source>
</evidence>
<evidence type="ECO:0000256" key="5">
    <source>
        <dbReference type="ARBA" id="ARBA00022989"/>
    </source>
</evidence>
<protein>
    <submittedName>
        <fullName evidence="11">Syntaxin 6, N-terminal</fullName>
    </submittedName>
</protein>
<keyword evidence="3 9" id="KW-0812">Transmembrane</keyword>
<dbReference type="FunFam" id="1.20.58.90:FF:000004">
    <property type="entry name" value="Syntaxin 10"/>
    <property type="match status" value="1"/>
</dbReference>
<dbReference type="Gramene" id="OE9A039909T2">
    <property type="protein sequence ID" value="OE9A039909C2"/>
    <property type="gene ID" value="OE9A039909"/>
</dbReference>
<dbReference type="AlphaFoldDB" id="A0A8S0TK36"/>
<evidence type="ECO:0000313" key="12">
    <source>
        <dbReference type="Proteomes" id="UP000594638"/>
    </source>
</evidence>
<dbReference type="OrthoDB" id="1889309at2759"/>
<feature type="transmembrane region" description="Helical" evidence="9">
    <location>
        <begin position="309"/>
        <end position="328"/>
    </location>
</feature>
<accession>A0A8S0TK36</accession>
<keyword evidence="5 9" id="KW-1133">Transmembrane helix</keyword>
<sequence>MLVAHSFDLWQKDTFFSAAEEIQQSADIMESAYRTWCRARKEGEVAQNLDELSRELQMALGTAKWQLEEFGRAVRLSYRNHADDVTKTRHRQFISVIEDQISRVEAALKESYTVDRNQPFSWVNLDEEERDDLALFLSGTPDTSSTKLVEPATSPFKEKNHTKKDIRLDSKVGSKAQIPITRKGFEEIVTSNVEAICSTVPEKEEIPEARGESSSWRARNLPGVSALEIVIDNDYEQRNAFVEATPKEKGSKLYFWRSGCEDHPQAKGGALIYSHLKMINCINQLFKRTPRSQRQQQISPTLPVNSIRFILALMLTIFLVGRGFVLLMEKSSKAGRGQVFGYFFI</sequence>
<evidence type="ECO:0000256" key="3">
    <source>
        <dbReference type="ARBA" id="ARBA00022692"/>
    </source>
</evidence>
<evidence type="ECO:0000256" key="4">
    <source>
        <dbReference type="ARBA" id="ARBA00022927"/>
    </source>
</evidence>
<dbReference type="EMBL" id="CACTIH010007250">
    <property type="protein sequence ID" value="CAA3005736.1"/>
    <property type="molecule type" value="Genomic_DNA"/>
</dbReference>
<dbReference type="SUPFAM" id="SSF47661">
    <property type="entry name" value="t-snare proteins"/>
    <property type="match status" value="1"/>
</dbReference>
<evidence type="ECO:0000256" key="6">
    <source>
        <dbReference type="ARBA" id="ARBA00023034"/>
    </source>
</evidence>
<dbReference type="CDD" id="cd21442">
    <property type="entry name" value="SNARE_NTD_STX6-like"/>
    <property type="match status" value="1"/>
</dbReference>
<gene>
    <name evidence="11" type="ORF">OLEA9_A039909</name>
</gene>
<evidence type="ECO:0000313" key="11">
    <source>
        <dbReference type="EMBL" id="CAA3005736.1"/>
    </source>
</evidence>
<evidence type="ECO:0000259" key="10">
    <source>
        <dbReference type="Pfam" id="PF09177"/>
    </source>
</evidence>
<keyword evidence="12" id="KW-1185">Reference proteome</keyword>
<dbReference type="PANTHER" id="PTHR34949:SF3">
    <property type="entry name" value="OS08G0244100 PROTEIN"/>
    <property type="match status" value="1"/>
</dbReference>
<dbReference type="GO" id="GO:0015031">
    <property type="term" value="P:protein transport"/>
    <property type="evidence" value="ECO:0007669"/>
    <property type="project" value="UniProtKB-KW"/>
</dbReference>
<evidence type="ECO:0000256" key="8">
    <source>
        <dbReference type="ARBA" id="ARBA00037801"/>
    </source>
</evidence>
<dbReference type="GO" id="GO:0005794">
    <property type="term" value="C:Golgi apparatus"/>
    <property type="evidence" value="ECO:0007669"/>
    <property type="project" value="UniProtKB-SubCell"/>
</dbReference>
<keyword evidence="6" id="KW-0333">Golgi apparatus</keyword>
<proteinExistence type="inferred from homology"/>
<comment type="subcellular location">
    <subcellularLocation>
        <location evidence="8">Golgi apparatus</location>
        <location evidence="8">trans-Golgi network membrane</location>
        <topology evidence="8">Single-pass type IV membrane protein</topology>
    </subcellularLocation>
</comment>
<keyword evidence="7 9" id="KW-0472">Membrane</keyword>
<evidence type="ECO:0000256" key="7">
    <source>
        <dbReference type="ARBA" id="ARBA00023136"/>
    </source>
</evidence>
<organism evidence="11 12">
    <name type="scientific">Olea europaea subsp. europaea</name>
    <dbReference type="NCBI Taxonomy" id="158383"/>
    <lineage>
        <taxon>Eukaryota</taxon>
        <taxon>Viridiplantae</taxon>
        <taxon>Streptophyta</taxon>
        <taxon>Embryophyta</taxon>
        <taxon>Tracheophyta</taxon>
        <taxon>Spermatophyta</taxon>
        <taxon>Magnoliopsida</taxon>
        <taxon>eudicotyledons</taxon>
        <taxon>Gunneridae</taxon>
        <taxon>Pentapetalae</taxon>
        <taxon>asterids</taxon>
        <taxon>lamiids</taxon>
        <taxon>Lamiales</taxon>
        <taxon>Oleaceae</taxon>
        <taxon>Oleeae</taxon>
        <taxon>Olea</taxon>
    </lineage>
</organism>
<keyword evidence="4" id="KW-0653">Protein transport</keyword>
<reference evidence="11 12" key="1">
    <citation type="submission" date="2019-12" db="EMBL/GenBank/DDBJ databases">
        <authorList>
            <person name="Alioto T."/>
            <person name="Alioto T."/>
            <person name="Gomez Garrido J."/>
        </authorList>
    </citation>
    <scope>NUCLEOTIDE SEQUENCE [LARGE SCALE GENOMIC DNA]</scope>
</reference>
<dbReference type="GO" id="GO:0048193">
    <property type="term" value="P:Golgi vesicle transport"/>
    <property type="evidence" value="ECO:0007669"/>
    <property type="project" value="InterPro"/>
</dbReference>
<dbReference type="InterPro" id="IPR010989">
    <property type="entry name" value="SNARE"/>
</dbReference>
<feature type="domain" description="Syntaxin 6/10/61 N-terminal" evidence="10">
    <location>
        <begin position="13"/>
        <end position="105"/>
    </location>
</feature>